<feature type="transmembrane region" description="Helical" evidence="1">
    <location>
        <begin position="104"/>
        <end position="122"/>
    </location>
</feature>
<evidence type="ECO:0000313" key="3">
    <source>
        <dbReference type="Proteomes" id="UP000014540"/>
    </source>
</evidence>
<evidence type="ECO:0000313" key="2">
    <source>
        <dbReference type="EMBL" id="EPG73179.1"/>
    </source>
</evidence>
<sequence>MAGKSGQNRKKGKPRTPFIVFLLIPLFLFILTAFVGSFLKLDRVRSEAAFENRLNPLEKIWRGIQLKSYAKEYGYDYRNKISENQRRVLGIIRESFLEVQLPKYLFLALVVIIPCYFFAKLLKEKTTQTRDRAVKISSKPIRNPNPKIGRK</sequence>
<protein>
    <submittedName>
        <fullName evidence="2">Uncharacterized protein</fullName>
    </submittedName>
</protein>
<proteinExistence type="predicted"/>
<dbReference type="OrthoDB" id="329480at2"/>
<reference evidence="2" key="1">
    <citation type="submission" date="2013-04" db="EMBL/GenBank/DDBJ databases">
        <authorList>
            <person name="Harkins D.M."/>
            <person name="Durkin A.S."/>
            <person name="Selengut J.D."/>
            <person name="Sanka R."/>
            <person name="DePew J."/>
            <person name="Purushe J."/>
            <person name="Ahmed A."/>
            <person name="van der Linden H."/>
            <person name="Goris M.G.A."/>
            <person name="Hartskeerl R.A."/>
            <person name="Vinetz J.M."/>
            <person name="Sutton G.G."/>
            <person name="Nelson W.C."/>
            <person name="Fouts D.E."/>
        </authorList>
    </citation>
    <scope>NUCLEOTIDE SEQUENCE [LARGE SCALE GENOMIC DNA]</scope>
    <source>
        <strain evidence="2">BUT 6</strain>
    </source>
</reference>
<keyword evidence="3" id="KW-1185">Reference proteome</keyword>
<keyword evidence="1" id="KW-0812">Transmembrane</keyword>
<accession>S3UXU5</accession>
<evidence type="ECO:0000256" key="1">
    <source>
        <dbReference type="SAM" id="Phobius"/>
    </source>
</evidence>
<dbReference type="EMBL" id="AKWZ02000010">
    <property type="protein sequence ID" value="EPG73179.1"/>
    <property type="molecule type" value="Genomic_DNA"/>
</dbReference>
<dbReference type="Proteomes" id="UP000014540">
    <property type="component" value="Unassembled WGS sequence"/>
</dbReference>
<gene>
    <name evidence="2" type="ORF">LEP1GSC058_2419</name>
</gene>
<comment type="caution">
    <text evidence="2">The sequence shown here is derived from an EMBL/GenBank/DDBJ whole genome shotgun (WGS) entry which is preliminary data.</text>
</comment>
<keyword evidence="1" id="KW-1133">Transmembrane helix</keyword>
<organism evidence="2 3">
    <name type="scientific">Leptospira fainei serovar Hurstbridge str. BUT 6</name>
    <dbReference type="NCBI Taxonomy" id="1193011"/>
    <lineage>
        <taxon>Bacteria</taxon>
        <taxon>Pseudomonadati</taxon>
        <taxon>Spirochaetota</taxon>
        <taxon>Spirochaetia</taxon>
        <taxon>Leptospirales</taxon>
        <taxon>Leptospiraceae</taxon>
        <taxon>Leptospira</taxon>
    </lineage>
</organism>
<name>S3UXU5_9LEPT</name>
<feature type="transmembrane region" description="Helical" evidence="1">
    <location>
        <begin position="18"/>
        <end position="39"/>
    </location>
</feature>
<keyword evidence="1" id="KW-0472">Membrane</keyword>
<dbReference type="AlphaFoldDB" id="S3UXU5"/>
<dbReference type="STRING" id="1193011.LEP1GSC058_2419"/>